<keyword evidence="3" id="KW-1185">Reference proteome</keyword>
<comment type="caution">
    <text evidence="2">The sequence shown here is derived from an EMBL/GenBank/DDBJ whole genome shotgun (WGS) entry which is preliminary data.</text>
</comment>
<keyword evidence="1" id="KW-0472">Membrane</keyword>
<dbReference type="Proteomes" id="UP000003009">
    <property type="component" value="Unassembled WGS sequence"/>
</dbReference>
<evidence type="ECO:0000313" key="3">
    <source>
        <dbReference type="Proteomes" id="UP000003009"/>
    </source>
</evidence>
<keyword evidence="1" id="KW-1133">Transmembrane helix</keyword>
<sequence length="40" mass="4403">MMIAARSLGGFFVGFWMAADGYICGFFCMPIGFLRGARYA</sequence>
<dbReference type="STRING" id="629741.GCWU000324_01011"/>
<name>C4GFU4_9NEIS</name>
<dbReference type="HOGENOM" id="CLU_3290999_0_0_4"/>
<organism evidence="2 3">
    <name type="scientific">Kingella oralis ATCC 51147</name>
    <dbReference type="NCBI Taxonomy" id="629741"/>
    <lineage>
        <taxon>Bacteria</taxon>
        <taxon>Pseudomonadati</taxon>
        <taxon>Pseudomonadota</taxon>
        <taxon>Betaproteobacteria</taxon>
        <taxon>Neisseriales</taxon>
        <taxon>Neisseriaceae</taxon>
        <taxon>Kingella</taxon>
    </lineage>
</organism>
<evidence type="ECO:0000313" key="2">
    <source>
        <dbReference type="EMBL" id="EEP69099.1"/>
    </source>
</evidence>
<accession>C4GFU4</accession>
<dbReference type="EMBL" id="ACJW02000002">
    <property type="protein sequence ID" value="EEP69099.1"/>
    <property type="molecule type" value="Genomic_DNA"/>
</dbReference>
<dbReference type="AlphaFoldDB" id="C4GFU4"/>
<gene>
    <name evidence="2" type="ORF">GCWU000324_01011</name>
</gene>
<proteinExistence type="predicted"/>
<keyword evidence="1" id="KW-0812">Transmembrane</keyword>
<feature type="transmembrane region" description="Helical" evidence="1">
    <location>
        <begin position="12"/>
        <end position="34"/>
    </location>
</feature>
<reference evidence="2" key="1">
    <citation type="submission" date="2009-04" db="EMBL/GenBank/DDBJ databases">
        <authorList>
            <person name="Weinstock G."/>
            <person name="Sodergren E."/>
            <person name="Clifton S."/>
            <person name="Fulton L."/>
            <person name="Fulton B."/>
            <person name="Courtney L."/>
            <person name="Fronick C."/>
            <person name="Harrison M."/>
            <person name="Strong C."/>
            <person name="Farmer C."/>
            <person name="Delahaunty K."/>
            <person name="Markovic C."/>
            <person name="Hall O."/>
            <person name="Minx P."/>
            <person name="Tomlinson C."/>
            <person name="Mitreva M."/>
            <person name="Nelson J."/>
            <person name="Hou S."/>
            <person name="Wollam A."/>
            <person name="Pepin K.H."/>
            <person name="Johnson M."/>
            <person name="Bhonagiri V."/>
            <person name="Nash W.E."/>
            <person name="Warren W."/>
            <person name="Chinwalla A."/>
            <person name="Mardis E.R."/>
            <person name="Wilson R.K."/>
        </authorList>
    </citation>
    <scope>NUCLEOTIDE SEQUENCE [LARGE SCALE GENOMIC DNA]</scope>
    <source>
        <strain evidence="2">ATCC 51147</strain>
    </source>
</reference>
<evidence type="ECO:0000256" key="1">
    <source>
        <dbReference type="SAM" id="Phobius"/>
    </source>
</evidence>
<protein>
    <submittedName>
        <fullName evidence="2">Uncharacterized protein</fullName>
    </submittedName>
</protein>